<sequence length="80" mass="8759">MTAVAQVAYRGSRGGGALFFVRGKLGLVLPYLGVARGWLSRPEERVTTVAEQRPGATRHVHDTVFDAAIRRARARRVGLE</sequence>
<keyword evidence="2" id="KW-1185">Reference proteome</keyword>
<dbReference type="AlphaFoldDB" id="A0A6G1CGE2"/>
<evidence type="ECO:0000313" key="2">
    <source>
        <dbReference type="Proteomes" id="UP000479710"/>
    </source>
</evidence>
<name>A0A6G1CGE2_9ORYZ</name>
<gene>
    <name evidence="1" type="ORF">E2562_011899</name>
</gene>
<dbReference type="Proteomes" id="UP000479710">
    <property type="component" value="Unassembled WGS sequence"/>
</dbReference>
<accession>A0A6G1CGE2</accession>
<dbReference type="EMBL" id="SPHZ02000009">
    <property type="protein sequence ID" value="KAF0898834.1"/>
    <property type="molecule type" value="Genomic_DNA"/>
</dbReference>
<evidence type="ECO:0000313" key="1">
    <source>
        <dbReference type="EMBL" id="KAF0898834.1"/>
    </source>
</evidence>
<reference evidence="1 2" key="1">
    <citation type="submission" date="2019-11" db="EMBL/GenBank/DDBJ databases">
        <title>Whole genome sequence of Oryza granulata.</title>
        <authorList>
            <person name="Li W."/>
        </authorList>
    </citation>
    <scope>NUCLEOTIDE SEQUENCE [LARGE SCALE GENOMIC DNA]</scope>
    <source>
        <strain evidence="2">cv. Menghai</strain>
        <tissue evidence="1">Leaf</tissue>
    </source>
</reference>
<organism evidence="1 2">
    <name type="scientific">Oryza meyeriana var. granulata</name>
    <dbReference type="NCBI Taxonomy" id="110450"/>
    <lineage>
        <taxon>Eukaryota</taxon>
        <taxon>Viridiplantae</taxon>
        <taxon>Streptophyta</taxon>
        <taxon>Embryophyta</taxon>
        <taxon>Tracheophyta</taxon>
        <taxon>Spermatophyta</taxon>
        <taxon>Magnoliopsida</taxon>
        <taxon>Liliopsida</taxon>
        <taxon>Poales</taxon>
        <taxon>Poaceae</taxon>
        <taxon>BOP clade</taxon>
        <taxon>Oryzoideae</taxon>
        <taxon>Oryzeae</taxon>
        <taxon>Oryzinae</taxon>
        <taxon>Oryza</taxon>
        <taxon>Oryza meyeriana</taxon>
    </lineage>
</organism>
<comment type="caution">
    <text evidence="1">The sequence shown here is derived from an EMBL/GenBank/DDBJ whole genome shotgun (WGS) entry which is preliminary data.</text>
</comment>
<protein>
    <submittedName>
        <fullName evidence="1">Uncharacterized protein</fullName>
    </submittedName>
</protein>
<proteinExistence type="predicted"/>